<protein>
    <recommendedName>
        <fullName evidence="2">Phytanoyl-CoA dioxygenase</fullName>
    </recommendedName>
</protein>
<dbReference type="InterPro" id="IPR008775">
    <property type="entry name" value="Phytyl_CoA_dOase-like"/>
</dbReference>
<evidence type="ECO:0008006" key="2">
    <source>
        <dbReference type="Google" id="ProtNLM"/>
    </source>
</evidence>
<reference evidence="1" key="1">
    <citation type="submission" date="2018-05" db="EMBL/GenBank/DDBJ databases">
        <authorList>
            <person name="Lanie J.A."/>
            <person name="Ng W.-L."/>
            <person name="Kazmierczak K.M."/>
            <person name="Andrzejewski T.M."/>
            <person name="Davidsen T.M."/>
            <person name="Wayne K.J."/>
            <person name="Tettelin H."/>
            <person name="Glass J.I."/>
            <person name="Rusch D."/>
            <person name="Podicherti R."/>
            <person name="Tsui H.-C.T."/>
            <person name="Winkler M.E."/>
        </authorList>
    </citation>
    <scope>NUCLEOTIDE SEQUENCE</scope>
</reference>
<organism evidence="1">
    <name type="scientific">marine metagenome</name>
    <dbReference type="NCBI Taxonomy" id="408172"/>
    <lineage>
        <taxon>unclassified sequences</taxon>
        <taxon>metagenomes</taxon>
        <taxon>ecological metagenomes</taxon>
    </lineage>
</organism>
<dbReference type="PANTHER" id="PTHR37563">
    <property type="entry name" value="PHYTANOYL-COA DIOXYGENASE FAMILY PROTEIN (AFU_ORTHOLOGUE AFUA_2G03330)"/>
    <property type="match status" value="1"/>
</dbReference>
<evidence type="ECO:0000313" key="1">
    <source>
        <dbReference type="EMBL" id="SUZ51576.1"/>
    </source>
</evidence>
<dbReference type="Pfam" id="PF05721">
    <property type="entry name" value="PhyH"/>
    <property type="match status" value="1"/>
</dbReference>
<proteinExistence type="predicted"/>
<gene>
    <name evidence="1" type="ORF">METZ01_LOCUS4430</name>
</gene>
<dbReference type="InterPro" id="IPR051961">
    <property type="entry name" value="Fungal_Metabolite_Diox"/>
</dbReference>
<dbReference type="EMBL" id="UINC01000228">
    <property type="protein sequence ID" value="SUZ51576.1"/>
    <property type="molecule type" value="Genomic_DNA"/>
</dbReference>
<dbReference type="SUPFAM" id="SSF51197">
    <property type="entry name" value="Clavaminate synthase-like"/>
    <property type="match status" value="1"/>
</dbReference>
<dbReference type="AlphaFoldDB" id="A0A381NAG9"/>
<sequence>MLNDDDVAEFIINGYLILDTGVEQKVNRSILARLNSLDSNPGDRITEAAPQLSEIYDHPRVRGALSSLLGHDYSMNEHRHCHRNPSGSRSQIWHQDSLDTSSLHQRYDKHIHQLLMMYYPQDVNRLNGPTALIPGTHLLSNQAPDRTASQGNFKYQVIAEVPAGHVLILHYDIWHAGTANSSGNIRYMIKFLFDRVSESTIPTWNHDPSKGLDITTKLDAQPALGLQRSLGDRIRINRREMWNNLCGSRIAIEDYYDRFAGEWPAVPT</sequence>
<name>A0A381NAG9_9ZZZZ</name>
<accession>A0A381NAG9</accession>
<dbReference type="PANTHER" id="PTHR37563:SF2">
    <property type="entry name" value="PHYTANOYL-COA DIOXYGENASE FAMILY PROTEIN (AFU_ORTHOLOGUE AFUA_2G03330)"/>
    <property type="match status" value="1"/>
</dbReference>
<dbReference type="Gene3D" id="2.60.120.620">
    <property type="entry name" value="q2cbj1_9rhob like domain"/>
    <property type="match status" value="1"/>
</dbReference>